<keyword evidence="1" id="KW-0732">Signal</keyword>
<feature type="chain" id="PRO_5002002915" description="Beta-lactamase-inhibitor-like PepSY-like domain-containing protein" evidence="1">
    <location>
        <begin position="19"/>
        <end position="243"/>
    </location>
</feature>
<evidence type="ECO:0000313" key="3">
    <source>
        <dbReference type="Proteomes" id="UP000030152"/>
    </source>
</evidence>
<dbReference type="OrthoDB" id="1274006at2"/>
<sequence>MKKTLLLLALLLSGICFAQSEVINNYKYIIIPEKFSFLKENNKYELNSLTKMVFEKYGFKAYYTNDKMPDELALNKCLALYGDLKDDSGLLSTGLLIQIKDCSGQVLFTSKEGKSKQKDYKKAYYEALREASASLASLNYKYVGPATAAVTTQEIKPVTSSPAATPVPVNVEGQLFAQPIANGYQLVDTTPKVVAKMYKTSQQDYYTAQGDNKNGVIFKKGNDWFFEYYQNDKLVSEKLNIKF</sequence>
<name>A0A0A2M9W4_9FLAO</name>
<dbReference type="RefSeq" id="WP_020212121.1">
    <property type="nucleotide sequence ID" value="NZ_JRLX01000002.1"/>
</dbReference>
<organism evidence="2 3">
    <name type="scientific">Flavobacterium rivuli WB 3.3-2 = DSM 21788</name>
    <dbReference type="NCBI Taxonomy" id="1121895"/>
    <lineage>
        <taxon>Bacteria</taxon>
        <taxon>Pseudomonadati</taxon>
        <taxon>Bacteroidota</taxon>
        <taxon>Flavobacteriia</taxon>
        <taxon>Flavobacteriales</taxon>
        <taxon>Flavobacteriaceae</taxon>
        <taxon>Flavobacterium</taxon>
    </lineage>
</organism>
<gene>
    <name evidence="2" type="ORF">Q765_03950</name>
</gene>
<evidence type="ECO:0000313" key="2">
    <source>
        <dbReference type="EMBL" id="KGO88203.1"/>
    </source>
</evidence>
<dbReference type="STRING" id="1121895.GCA_000378485_00995"/>
<evidence type="ECO:0000256" key="1">
    <source>
        <dbReference type="SAM" id="SignalP"/>
    </source>
</evidence>
<evidence type="ECO:0008006" key="4">
    <source>
        <dbReference type="Google" id="ProtNLM"/>
    </source>
</evidence>
<keyword evidence="3" id="KW-1185">Reference proteome</keyword>
<accession>A0A0A2M9W4</accession>
<dbReference type="AlphaFoldDB" id="A0A0A2M9W4"/>
<protein>
    <recommendedName>
        <fullName evidence="4">Beta-lactamase-inhibitor-like PepSY-like domain-containing protein</fullName>
    </recommendedName>
</protein>
<dbReference type="eggNOG" id="ENOG502ZN71">
    <property type="taxonomic scope" value="Bacteria"/>
</dbReference>
<comment type="caution">
    <text evidence="2">The sequence shown here is derived from an EMBL/GenBank/DDBJ whole genome shotgun (WGS) entry which is preliminary data.</text>
</comment>
<feature type="signal peptide" evidence="1">
    <location>
        <begin position="1"/>
        <end position="18"/>
    </location>
</feature>
<dbReference type="EMBL" id="JRLX01000002">
    <property type="protein sequence ID" value="KGO88203.1"/>
    <property type="molecule type" value="Genomic_DNA"/>
</dbReference>
<reference evidence="2 3" key="1">
    <citation type="submission" date="2013-09" db="EMBL/GenBank/DDBJ databases">
        <authorList>
            <person name="Zeng Z."/>
            <person name="Chen C."/>
        </authorList>
    </citation>
    <scope>NUCLEOTIDE SEQUENCE [LARGE SCALE GENOMIC DNA]</scope>
    <source>
        <strain evidence="2 3">WB 3.3-2</strain>
    </source>
</reference>
<proteinExistence type="predicted"/>
<dbReference type="Proteomes" id="UP000030152">
    <property type="component" value="Unassembled WGS sequence"/>
</dbReference>